<sequence length="55" mass="6990">MWFNIFVFFIKIMHFTNKKCMHYTAMYTNDVFMLHMQLYYTTPIYITFTHVVRFY</sequence>
<dbReference type="Proteomes" id="UP000316437">
    <property type="component" value="Unassembled WGS sequence"/>
</dbReference>
<keyword evidence="2" id="KW-1185">Reference proteome</keyword>
<proteinExistence type="predicted"/>
<protein>
    <submittedName>
        <fullName evidence="1">Uncharacterized protein</fullName>
    </submittedName>
</protein>
<dbReference type="EMBL" id="VFPD01000001">
    <property type="protein sequence ID" value="TQM22780.1"/>
    <property type="molecule type" value="Genomic_DNA"/>
</dbReference>
<evidence type="ECO:0000313" key="2">
    <source>
        <dbReference type="Proteomes" id="UP000316437"/>
    </source>
</evidence>
<organism evidence="1 2">
    <name type="scientific">Chryseobacterium aquifrigidense</name>
    <dbReference type="NCBI Taxonomy" id="558021"/>
    <lineage>
        <taxon>Bacteria</taxon>
        <taxon>Pseudomonadati</taxon>
        <taxon>Bacteroidota</taxon>
        <taxon>Flavobacteriia</taxon>
        <taxon>Flavobacteriales</taxon>
        <taxon>Weeksellaceae</taxon>
        <taxon>Chryseobacterium group</taxon>
        <taxon>Chryseobacterium</taxon>
    </lineage>
</organism>
<evidence type="ECO:0000313" key="1">
    <source>
        <dbReference type="EMBL" id="TQM22780.1"/>
    </source>
</evidence>
<accession>A0A543EMH8</accession>
<reference evidence="1 2" key="1">
    <citation type="submission" date="2019-06" db="EMBL/GenBank/DDBJ databases">
        <title>Sorghum-associated microbial communities from plants grown in Nebraska, USA.</title>
        <authorList>
            <person name="Schachtman D."/>
        </authorList>
    </citation>
    <scope>NUCLEOTIDE SEQUENCE [LARGE SCALE GENOMIC DNA]</scope>
    <source>
        <strain evidence="1 2">110</strain>
    </source>
</reference>
<dbReference type="AlphaFoldDB" id="A0A543EMH8"/>
<comment type="caution">
    <text evidence="1">The sequence shown here is derived from an EMBL/GenBank/DDBJ whole genome shotgun (WGS) entry which is preliminary data.</text>
</comment>
<name>A0A543EMH8_9FLAO</name>
<gene>
    <name evidence="1" type="ORF">FB551_2500</name>
</gene>